<dbReference type="STRING" id="1631356.VV01_01595"/>
<evidence type="ECO:0000313" key="2">
    <source>
        <dbReference type="Proteomes" id="UP000037397"/>
    </source>
</evidence>
<keyword evidence="2" id="KW-1185">Reference proteome</keyword>
<protein>
    <submittedName>
        <fullName evidence="1">CopG family transcriptional regulator</fullName>
    </submittedName>
</protein>
<sequence>MAINVRLTDEADRVLTTLAEQQGISKNDAVNRAIIEQGARSAQREDVRRLAQKAVRNYGPLLDRLAQ</sequence>
<comment type="caution">
    <text evidence="1">The sequence shown here is derived from an EMBL/GenBank/DDBJ whole genome shotgun (WGS) entry which is preliminary data.</text>
</comment>
<reference evidence="2" key="1">
    <citation type="submission" date="2015-03" db="EMBL/GenBank/DDBJ databases">
        <title>Luteipulveratus halotolerans sp. nov., a novel actinobacterium (Dermacoccaceae) from Sarawak, Malaysia.</title>
        <authorList>
            <person name="Juboi H."/>
            <person name="Basik A."/>
            <person name="Shamsul S.S."/>
            <person name="Arnold P."/>
            <person name="Schmitt E.K."/>
            <person name="Sanglier J.-J."/>
            <person name="Yeo T."/>
        </authorList>
    </citation>
    <scope>NUCLEOTIDE SEQUENCE [LARGE SCALE GENOMIC DNA]</scope>
    <source>
        <strain evidence="2">C296001</strain>
    </source>
</reference>
<organism evidence="1 2">
    <name type="scientific">Luteipulveratus halotolerans</name>
    <dbReference type="NCBI Taxonomy" id="1631356"/>
    <lineage>
        <taxon>Bacteria</taxon>
        <taxon>Bacillati</taxon>
        <taxon>Actinomycetota</taxon>
        <taxon>Actinomycetes</taxon>
        <taxon>Micrococcales</taxon>
        <taxon>Dermacoccaceae</taxon>
        <taxon>Luteipulveratus</taxon>
    </lineage>
</organism>
<evidence type="ECO:0000313" key="1">
    <source>
        <dbReference type="EMBL" id="KNX36138.1"/>
    </source>
</evidence>
<proteinExistence type="predicted"/>
<dbReference type="AlphaFoldDB" id="A0A0L6CF51"/>
<dbReference type="EMBL" id="LAIR01000002">
    <property type="protein sequence ID" value="KNX36138.1"/>
    <property type="molecule type" value="Genomic_DNA"/>
</dbReference>
<accession>A0A0L6CF51</accession>
<name>A0A0L6CF51_9MICO</name>
<dbReference type="RefSeq" id="WP_071606254.1">
    <property type="nucleotide sequence ID" value="NZ_LAIR01000002.1"/>
</dbReference>
<gene>
    <name evidence="1" type="ORF">VV01_01595</name>
</gene>
<dbReference type="Proteomes" id="UP000037397">
    <property type="component" value="Unassembled WGS sequence"/>
</dbReference>